<evidence type="ECO:0000259" key="6">
    <source>
        <dbReference type="Pfam" id="PF00707"/>
    </source>
</evidence>
<sequence length="175" mass="19961">MNNRIRAAKMLLIDEDGTSLGVQPLFSALAKSRERGLDLVEISPNNNPPVCKIMDFGKFKYEQEKKERENKQKSKNLELKEIRLSAKIGEHDLQIKANKAKELADKGHKILVSLKLHGRENIFVGRAIEVIKKFADMVGMDLLEQPKKLGNQIRVNLISRKEQKDAKTEDSQSER</sequence>
<dbReference type="InterPro" id="IPR019813">
    <property type="entry name" value="Translation_initiation_fac3_CS"/>
</dbReference>
<comment type="subcellular location">
    <subcellularLocation>
        <location evidence="5">Cytoplasm</location>
    </subcellularLocation>
</comment>
<dbReference type="GO" id="GO:0032790">
    <property type="term" value="P:ribosome disassembly"/>
    <property type="evidence" value="ECO:0007669"/>
    <property type="project" value="TreeGrafter"/>
</dbReference>
<dbReference type="Proteomes" id="UP000229924">
    <property type="component" value="Unassembled WGS sequence"/>
</dbReference>
<evidence type="ECO:0000256" key="1">
    <source>
        <dbReference type="ARBA" id="ARBA00005439"/>
    </source>
</evidence>
<accession>A0A2M7K223</accession>
<reference evidence="9" key="1">
    <citation type="submission" date="2017-09" db="EMBL/GenBank/DDBJ databases">
        <title>Depth-based differentiation of microbial function through sediment-hosted aquifers and enrichment of novel symbionts in the deep terrestrial subsurface.</title>
        <authorList>
            <person name="Probst A.J."/>
            <person name="Ladd B."/>
            <person name="Jarett J.K."/>
            <person name="Geller-Mcgrath D.E."/>
            <person name="Sieber C.M.K."/>
            <person name="Emerson J.B."/>
            <person name="Anantharaman K."/>
            <person name="Thomas B.C."/>
            <person name="Malmstrom R."/>
            <person name="Stieglmeier M."/>
            <person name="Klingl A."/>
            <person name="Woyke T."/>
            <person name="Ryan C.M."/>
            <person name="Banfield J.F."/>
        </authorList>
    </citation>
    <scope>NUCLEOTIDE SEQUENCE [LARGE SCALE GENOMIC DNA]</scope>
</reference>
<dbReference type="InterPro" id="IPR001288">
    <property type="entry name" value="Translation_initiation_fac_3"/>
</dbReference>
<dbReference type="Gene3D" id="3.10.20.80">
    <property type="entry name" value="Translation initiation factor 3 (IF-3), N-terminal domain"/>
    <property type="match status" value="1"/>
</dbReference>
<dbReference type="GO" id="GO:0003743">
    <property type="term" value="F:translation initiation factor activity"/>
    <property type="evidence" value="ECO:0007669"/>
    <property type="project" value="UniProtKB-UniRule"/>
</dbReference>
<comment type="function">
    <text evidence="5">IF-3 binds to the 30S ribosomal subunit and shifts the equilibrium between 70S ribosomes and their 50S and 30S subunits in favor of the free subunits, thus enhancing the availability of 30S subunits on which protein synthesis initiation begins.</text>
</comment>
<name>A0A2M7K223_9BACT</name>
<dbReference type="PANTHER" id="PTHR10938:SF0">
    <property type="entry name" value="TRANSLATION INITIATION FACTOR IF-3, MITOCHONDRIAL"/>
    <property type="match status" value="1"/>
</dbReference>
<dbReference type="GO" id="GO:0005737">
    <property type="term" value="C:cytoplasm"/>
    <property type="evidence" value="ECO:0007669"/>
    <property type="project" value="UniProtKB-SubCell"/>
</dbReference>
<dbReference type="SUPFAM" id="SSF55200">
    <property type="entry name" value="Translation initiation factor IF3, C-terminal domain"/>
    <property type="match status" value="1"/>
</dbReference>
<dbReference type="InterPro" id="IPR036788">
    <property type="entry name" value="T_IF-3_C_sf"/>
</dbReference>
<comment type="caution">
    <text evidence="8">The sequence shown here is derived from an EMBL/GenBank/DDBJ whole genome shotgun (WGS) entry which is preliminary data.</text>
</comment>
<evidence type="ECO:0000256" key="3">
    <source>
        <dbReference type="ARBA" id="ARBA00022917"/>
    </source>
</evidence>
<proteinExistence type="inferred from homology"/>
<feature type="domain" description="Translation initiation factor 3 C-terminal" evidence="6">
    <location>
        <begin position="78"/>
        <end position="153"/>
    </location>
</feature>
<comment type="similarity">
    <text evidence="1 5">Belongs to the IF-3 family.</text>
</comment>
<dbReference type="InterPro" id="IPR036787">
    <property type="entry name" value="T_IF-3_N_sf"/>
</dbReference>
<gene>
    <name evidence="8" type="ORF">COZ63_00440</name>
</gene>
<dbReference type="Gene3D" id="3.30.110.10">
    <property type="entry name" value="Translation initiation factor 3 (IF-3), C-terminal domain"/>
    <property type="match status" value="1"/>
</dbReference>
<dbReference type="GO" id="GO:0043022">
    <property type="term" value="F:ribosome binding"/>
    <property type="evidence" value="ECO:0007669"/>
    <property type="project" value="TreeGrafter"/>
</dbReference>
<feature type="domain" description="Translation initiation factor 3 N-terminal" evidence="7">
    <location>
        <begin position="1"/>
        <end position="70"/>
    </location>
</feature>
<evidence type="ECO:0000256" key="5">
    <source>
        <dbReference type="RuleBase" id="RU000646"/>
    </source>
</evidence>
<dbReference type="PROSITE" id="PS00938">
    <property type="entry name" value="IF3"/>
    <property type="match status" value="1"/>
</dbReference>
<keyword evidence="3 5" id="KW-0648">Protein biosynthesis</keyword>
<dbReference type="InterPro" id="IPR019814">
    <property type="entry name" value="Translation_initiation_fac_3_N"/>
</dbReference>
<organism evidence="8 9">
    <name type="scientific">Candidatus Berkelbacteria bacterium CG_4_8_14_3_um_filter_42_13</name>
    <dbReference type="NCBI Taxonomy" id="1974505"/>
    <lineage>
        <taxon>Bacteria</taxon>
        <taxon>Candidatus Berkelbacteria</taxon>
    </lineage>
</organism>
<dbReference type="PANTHER" id="PTHR10938">
    <property type="entry name" value="TRANSLATION INITIATION FACTOR IF-3"/>
    <property type="match status" value="1"/>
</dbReference>
<keyword evidence="2 5" id="KW-0396">Initiation factor</keyword>
<dbReference type="InterPro" id="IPR019815">
    <property type="entry name" value="Translation_initiation_fac_3_C"/>
</dbReference>
<dbReference type="AlphaFoldDB" id="A0A2M7K223"/>
<dbReference type="Pfam" id="PF00707">
    <property type="entry name" value="IF3_C"/>
    <property type="match status" value="1"/>
</dbReference>
<evidence type="ECO:0000256" key="2">
    <source>
        <dbReference type="ARBA" id="ARBA00022540"/>
    </source>
</evidence>
<protein>
    <recommendedName>
        <fullName evidence="4 5">Translation initiation factor IF-3</fullName>
    </recommendedName>
</protein>
<dbReference type="NCBIfam" id="TIGR00168">
    <property type="entry name" value="infC"/>
    <property type="match status" value="1"/>
</dbReference>
<evidence type="ECO:0000259" key="7">
    <source>
        <dbReference type="Pfam" id="PF05198"/>
    </source>
</evidence>
<dbReference type="SUPFAM" id="SSF54364">
    <property type="entry name" value="Translation initiation factor IF3, N-terminal domain"/>
    <property type="match status" value="1"/>
</dbReference>
<evidence type="ECO:0000313" key="9">
    <source>
        <dbReference type="Proteomes" id="UP000229924"/>
    </source>
</evidence>
<comment type="subunit">
    <text evidence="5">Monomer.</text>
</comment>
<evidence type="ECO:0000256" key="4">
    <source>
        <dbReference type="NCBIfam" id="TIGR00168"/>
    </source>
</evidence>
<dbReference type="Pfam" id="PF05198">
    <property type="entry name" value="IF3_N"/>
    <property type="match status" value="1"/>
</dbReference>
<dbReference type="EMBL" id="PFIK01000006">
    <property type="protein sequence ID" value="PIX30296.1"/>
    <property type="molecule type" value="Genomic_DNA"/>
</dbReference>
<evidence type="ECO:0000313" key="8">
    <source>
        <dbReference type="EMBL" id="PIX30296.1"/>
    </source>
</evidence>